<keyword evidence="1" id="KW-1133">Transmembrane helix</keyword>
<dbReference type="InterPro" id="IPR045584">
    <property type="entry name" value="Pilin-like"/>
</dbReference>
<dbReference type="AlphaFoldDB" id="A0A955L5B1"/>
<keyword evidence="1" id="KW-0472">Membrane</keyword>
<protein>
    <submittedName>
        <fullName evidence="2">Type II secretion system protein</fullName>
    </submittedName>
</protein>
<reference evidence="2" key="2">
    <citation type="journal article" date="2021" name="Microbiome">
        <title>Successional dynamics and alternative stable states in a saline activated sludge microbial community over 9 years.</title>
        <authorList>
            <person name="Wang Y."/>
            <person name="Ye J."/>
            <person name="Ju F."/>
            <person name="Liu L."/>
            <person name="Boyd J.A."/>
            <person name="Deng Y."/>
            <person name="Parks D.H."/>
            <person name="Jiang X."/>
            <person name="Yin X."/>
            <person name="Woodcroft B.J."/>
            <person name="Tyson G.W."/>
            <person name="Hugenholtz P."/>
            <person name="Polz M.F."/>
            <person name="Zhang T."/>
        </authorList>
    </citation>
    <scope>NUCLEOTIDE SEQUENCE</scope>
    <source>
        <strain evidence="2">HKST-UBA14</strain>
    </source>
</reference>
<reference evidence="2" key="1">
    <citation type="submission" date="2020-04" db="EMBL/GenBank/DDBJ databases">
        <authorList>
            <person name="Zhang T."/>
        </authorList>
    </citation>
    <scope>NUCLEOTIDE SEQUENCE</scope>
    <source>
        <strain evidence="2">HKST-UBA14</strain>
    </source>
</reference>
<dbReference type="GO" id="GO:0030420">
    <property type="term" value="P:establishment of competence for transformation"/>
    <property type="evidence" value="ECO:0007669"/>
    <property type="project" value="InterPro"/>
</dbReference>
<dbReference type="PIRSF" id="PIRSF021292">
    <property type="entry name" value="Competence_ComGD"/>
    <property type="match status" value="1"/>
</dbReference>
<dbReference type="Proteomes" id="UP000783287">
    <property type="component" value="Unassembled WGS sequence"/>
</dbReference>
<name>A0A955L5B1_9BACT</name>
<proteinExistence type="predicted"/>
<organism evidence="2 3">
    <name type="scientific">Candidatus Dojkabacteria bacterium</name>
    <dbReference type="NCBI Taxonomy" id="2099670"/>
    <lineage>
        <taxon>Bacteria</taxon>
        <taxon>Candidatus Dojkabacteria</taxon>
    </lineage>
</organism>
<gene>
    <name evidence="2" type="ORF">KC909_01020</name>
</gene>
<evidence type="ECO:0000313" key="2">
    <source>
        <dbReference type="EMBL" id="MCA9382923.1"/>
    </source>
</evidence>
<sequence>MLKKKLPAFTMIEIVIVIAIFTVLLVLFLPIATQQFTANRVKTSASSMSSDVYVYQQKAYNRIDGESYGVSFGTNTYTLFTGTSLGAGTNLVIVDLAQNVTISNVNLDDASNEIVFSPGDLEPSTFGTITMTDGSTSYNLDVNAEGLIDTYKL</sequence>
<dbReference type="Gene3D" id="3.30.700.10">
    <property type="entry name" value="Glycoprotein, Type 4 Pilin"/>
    <property type="match status" value="1"/>
</dbReference>
<evidence type="ECO:0000256" key="1">
    <source>
        <dbReference type="SAM" id="Phobius"/>
    </source>
</evidence>
<comment type="caution">
    <text evidence="2">The sequence shown here is derived from an EMBL/GenBank/DDBJ whole genome shotgun (WGS) entry which is preliminary data.</text>
</comment>
<dbReference type="EMBL" id="JAGQLK010000013">
    <property type="protein sequence ID" value="MCA9382923.1"/>
    <property type="molecule type" value="Genomic_DNA"/>
</dbReference>
<dbReference type="InterPro" id="IPR016785">
    <property type="entry name" value="ComGD"/>
</dbReference>
<dbReference type="SUPFAM" id="SSF54523">
    <property type="entry name" value="Pili subunits"/>
    <property type="match status" value="1"/>
</dbReference>
<feature type="transmembrane region" description="Helical" evidence="1">
    <location>
        <begin position="12"/>
        <end position="32"/>
    </location>
</feature>
<evidence type="ECO:0000313" key="3">
    <source>
        <dbReference type="Proteomes" id="UP000783287"/>
    </source>
</evidence>
<accession>A0A955L5B1</accession>
<keyword evidence="1" id="KW-0812">Transmembrane</keyword>